<keyword evidence="2" id="KW-1185">Reference proteome</keyword>
<dbReference type="EMBL" id="KN832994">
    <property type="protein sequence ID" value="KIM82543.1"/>
    <property type="molecule type" value="Genomic_DNA"/>
</dbReference>
<evidence type="ECO:0000313" key="2">
    <source>
        <dbReference type="Proteomes" id="UP000054166"/>
    </source>
</evidence>
<dbReference type="Proteomes" id="UP000054166">
    <property type="component" value="Unassembled WGS sequence"/>
</dbReference>
<dbReference type="Gene3D" id="3.30.710.10">
    <property type="entry name" value="Potassium Channel Kv1.1, Chain A"/>
    <property type="match status" value="1"/>
</dbReference>
<dbReference type="HOGENOM" id="CLU_075133_1_1_1"/>
<proteinExistence type="predicted"/>
<name>A0A0C3B8C1_PILCF</name>
<reference evidence="1 2" key="1">
    <citation type="submission" date="2014-04" db="EMBL/GenBank/DDBJ databases">
        <authorList>
            <consortium name="DOE Joint Genome Institute"/>
            <person name="Kuo A."/>
            <person name="Tarkka M."/>
            <person name="Buscot F."/>
            <person name="Kohler A."/>
            <person name="Nagy L.G."/>
            <person name="Floudas D."/>
            <person name="Copeland A."/>
            <person name="Barry K.W."/>
            <person name="Cichocki N."/>
            <person name="Veneault-Fourrey C."/>
            <person name="LaButti K."/>
            <person name="Lindquist E.A."/>
            <person name="Lipzen A."/>
            <person name="Lundell T."/>
            <person name="Morin E."/>
            <person name="Murat C."/>
            <person name="Sun H."/>
            <person name="Tunlid A."/>
            <person name="Henrissat B."/>
            <person name="Grigoriev I.V."/>
            <person name="Hibbett D.S."/>
            <person name="Martin F."/>
            <person name="Nordberg H.P."/>
            <person name="Cantor M.N."/>
            <person name="Hua S.X."/>
        </authorList>
    </citation>
    <scope>NUCLEOTIDE SEQUENCE [LARGE SCALE GENOMIC DNA]</scope>
    <source>
        <strain evidence="1 2">F 1598</strain>
    </source>
</reference>
<accession>A0A0C3B8C1</accession>
<dbReference type="InterPro" id="IPR011333">
    <property type="entry name" value="SKP1/BTB/POZ_sf"/>
</dbReference>
<organism evidence="1 2">
    <name type="scientific">Piloderma croceum (strain F 1598)</name>
    <dbReference type="NCBI Taxonomy" id="765440"/>
    <lineage>
        <taxon>Eukaryota</taxon>
        <taxon>Fungi</taxon>
        <taxon>Dikarya</taxon>
        <taxon>Basidiomycota</taxon>
        <taxon>Agaricomycotina</taxon>
        <taxon>Agaricomycetes</taxon>
        <taxon>Agaricomycetidae</taxon>
        <taxon>Atheliales</taxon>
        <taxon>Atheliaceae</taxon>
        <taxon>Piloderma</taxon>
    </lineage>
</organism>
<dbReference type="AlphaFoldDB" id="A0A0C3B8C1"/>
<dbReference type="OrthoDB" id="3184970at2759"/>
<sequence length="276" mass="30959">MPEPEQSTSDRELVRSTRFCTLDADISFKSCDNVLFCVHRKNLDTHSEAFGPPDGVTNAPGDQSVPLSETAQILELIFQFMYPMRQPELKKVDFMTLASLSETAEKYQVYSAMEICKLHMEAAIPKHPFEVLCYAAKHGYVDTVDAAVSHAMAMSLEQACSKLTPAMYISWTRYYGMWAHTLEYAHRIVGPNSHGPTTSCESWRRIFGNISFCLGGNPSSLHNLDQVFSSDIRQQPTTTPTTPVVVTCTICSNGIITWRRLVEDQVKALPKFSTFL</sequence>
<protein>
    <recommendedName>
        <fullName evidence="3">BTB domain-containing protein</fullName>
    </recommendedName>
</protein>
<evidence type="ECO:0000313" key="1">
    <source>
        <dbReference type="EMBL" id="KIM82543.1"/>
    </source>
</evidence>
<gene>
    <name evidence="1" type="ORF">PILCRDRAFT_820400</name>
</gene>
<reference evidence="2" key="2">
    <citation type="submission" date="2015-01" db="EMBL/GenBank/DDBJ databases">
        <title>Evolutionary Origins and Diversification of the Mycorrhizal Mutualists.</title>
        <authorList>
            <consortium name="DOE Joint Genome Institute"/>
            <consortium name="Mycorrhizal Genomics Consortium"/>
            <person name="Kohler A."/>
            <person name="Kuo A."/>
            <person name="Nagy L.G."/>
            <person name="Floudas D."/>
            <person name="Copeland A."/>
            <person name="Barry K.W."/>
            <person name="Cichocki N."/>
            <person name="Veneault-Fourrey C."/>
            <person name="LaButti K."/>
            <person name="Lindquist E.A."/>
            <person name="Lipzen A."/>
            <person name="Lundell T."/>
            <person name="Morin E."/>
            <person name="Murat C."/>
            <person name="Riley R."/>
            <person name="Ohm R."/>
            <person name="Sun H."/>
            <person name="Tunlid A."/>
            <person name="Henrissat B."/>
            <person name="Grigoriev I.V."/>
            <person name="Hibbett D.S."/>
            <person name="Martin F."/>
        </authorList>
    </citation>
    <scope>NUCLEOTIDE SEQUENCE [LARGE SCALE GENOMIC DNA]</scope>
    <source>
        <strain evidence="2">F 1598</strain>
    </source>
</reference>
<evidence type="ECO:0008006" key="3">
    <source>
        <dbReference type="Google" id="ProtNLM"/>
    </source>
</evidence>
<dbReference type="InParanoid" id="A0A0C3B8C1"/>
<dbReference type="SUPFAM" id="SSF54695">
    <property type="entry name" value="POZ domain"/>
    <property type="match status" value="1"/>
</dbReference>